<dbReference type="EMBL" id="RHHR01000010">
    <property type="protein sequence ID" value="RNB75531.1"/>
    <property type="molecule type" value="Genomic_DNA"/>
</dbReference>
<name>A0A3M8CIX7_9BACL</name>
<evidence type="ECO:0000256" key="5">
    <source>
        <dbReference type="ARBA" id="ARBA00022989"/>
    </source>
</evidence>
<evidence type="ECO:0000313" key="8">
    <source>
        <dbReference type="EMBL" id="RNB75531.1"/>
    </source>
</evidence>
<evidence type="ECO:0000256" key="6">
    <source>
        <dbReference type="ARBA" id="ARBA00023136"/>
    </source>
</evidence>
<sequence length="342" mass="38665">MSLEILGITVLWTFLYGYLIVASIDFGAGFFSFYCKVKKEDHLVNSIIERYLSPVWEVTNVFLVFFFVGLIGFFPSTAYYYGTALLVPGSIALVLLSLRGSFYAFAHYGVRNSMLYTGVYGLTGLFIPASLATVLTISEGGFIRETNGLVEFLSDQLLKSPYAWSVVILAIVSILFISASFLTYYADKAKDRKSTVIFHKYAIMWSLPTIFASMLVFFAIYQHNPEHFQNMLDISWLFLLSLASFLVALALLLKKKHYGWAFVMVMLQFAFAFYGYGISHLPYLLYPYITISDSINSPVMGKALVTGFIVGLCLLIPSLYLLMKMFLFDVKYVQGKEKAVQR</sequence>
<evidence type="ECO:0000256" key="1">
    <source>
        <dbReference type="ARBA" id="ARBA00004651"/>
    </source>
</evidence>
<proteinExistence type="inferred from homology"/>
<feature type="transmembrane region" description="Helical" evidence="7">
    <location>
        <begin position="299"/>
        <end position="322"/>
    </location>
</feature>
<evidence type="ECO:0000256" key="2">
    <source>
        <dbReference type="ARBA" id="ARBA00007543"/>
    </source>
</evidence>
<protein>
    <submittedName>
        <fullName evidence="8">Cytochrome d ubiquinol oxidase subunit II</fullName>
    </submittedName>
</protein>
<dbReference type="Pfam" id="PF02322">
    <property type="entry name" value="Cyt_bd_oxida_II"/>
    <property type="match status" value="1"/>
</dbReference>
<dbReference type="OrthoDB" id="2416742at2"/>
<feature type="transmembrane region" description="Helical" evidence="7">
    <location>
        <begin position="198"/>
        <end position="222"/>
    </location>
</feature>
<feature type="transmembrane region" description="Helical" evidence="7">
    <location>
        <begin position="260"/>
        <end position="279"/>
    </location>
</feature>
<comment type="similarity">
    <text evidence="2">Belongs to the cytochrome ubiquinol oxidase subunit 2 family.</text>
</comment>
<dbReference type="RefSeq" id="WP_122908491.1">
    <property type="nucleotide sequence ID" value="NZ_CBCSBE010000001.1"/>
</dbReference>
<keyword evidence="4 7" id="KW-0812">Transmembrane</keyword>
<feature type="transmembrane region" description="Helical" evidence="7">
    <location>
        <begin position="79"/>
        <end position="98"/>
    </location>
</feature>
<feature type="transmembrane region" description="Helical" evidence="7">
    <location>
        <begin position="55"/>
        <end position="73"/>
    </location>
</feature>
<dbReference type="Proteomes" id="UP000282028">
    <property type="component" value="Unassembled WGS sequence"/>
</dbReference>
<keyword evidence="6 7" id="KW-0472">Membrane</keyword>
<comment type="caution">
    <text evidence="8">The sequence shown here is derived from an EMBL/GenBank/DDBJ whole genome shotgun (WGS) entry which is preliminary data.</text>
</comment>
<keyword evidence="3" id="KW-1003">Cell membrane</keyword>
<comment type="subcellular location">
    <subcellularLocation>
        <location evidence="1">Cell membrane</location>
        <topology evidence="1">Multi-pass membrane protein</topology>
    </subcellularLocation>
</comment>
<evidence type="ECO:0000256" key="7">
    <source>
        <dbReference type="SAM" id="Phobius"/>
    </source>
</evidence>
<gene>
    <name evidence="8" type="ORF">EDM52_08100</name>
</gene>
<evidence type="ECO:0000256" key="4">
    <source>
        <dbReference type="ARBA" id="ARBA00022692"/>
    </source>
</evidence>
<evidence type="ECO:0000313" key="9">
    <source>
        <dbReference type="Proteomes" id="UP000282028"/>
    </source>
</evidence>
<dbReference type="AlphaFoldDB" id="A0A3M8CIX7"/>
<reference evidence="8 9" key="1">
    <citation type="submission" date="2018-10" db="EMBL/GenBank/DDBJ databases">
        <title>Phylogenomics of Brevibacillus.</title>
        <authorList>
            <person name="Dunlap C."/>
        </authorList>
    </citation>
    <scope>NUCLEOTIDE SEQUENCE [LARGE SCALE GENOMIC DNA]</scope>
    <source>
        <strain evidence="8 9">JCM 12215</strain>
    </source>
</reference>
<dbReference type="InterPro" id="IPR003317">
    <property type="entry name" value="Cyt-d_oxidase_su2"/>
</dbReference>
<keyword evidence="5 7" id="KW-1133">Transmembrane helix</keyword>
<accession>A0A3M8CIX7</accession>
<feature type="transmembrane region" description="Helical" evidence="7">
    <location>
        <begin position="12"/>
        <end position="34"/>
    </location>
</feature>
<organism evidence="8 9">
    <name type="scientific">Brevibacillus invocatus</name>
    <dbReference type="NCBI Taxonomy" id="173959"/>
    <lineage>
        <taxon>Bacteria</taxon>
        <taxon>Bacillati</taxon>
        <taxon>Bacillota</taxon>
        <taxon>Bacilli</taxon>
        <taxon>Bacillales</taxon>
        <taxon>Paenibacillaceae</taxon>
        <taxon>Brevibacillus</taxon>
    </lineage>
</organism>
<feature type="transmembrane region" description="Helical" evidence="7">
    <location>
        <begin position="162"/>
        <end position="186"/>
    </location>
</feature>
<feature type="transmembrane region" description="Helical" evidence="7">
    <location>
        <begin position="119"/>
        <end position="142"/>
    </location>
</feature>
<dbReference type="GO" id="GO:0005886">
    <property type="term" value="C:plasma membrane"/>
    <property type="evidence" value="ECO:0007669"/>
    <property type="project" value="UniProtKB-SubCell"/>
</dbReference>
<evidence type="ECO:0000256" key="3">
    <source>
        <dbReference type="ARBA" id="ARBA00022475"/>
    </source>
</evidence>
<keyword evidence="9" id="KW-1185">Reference proteome</keyword>
<feature type="transmembrane region" description="Helical" evidence="7">
    <location>
        <begin position="234"/>
        <end position="253"/>
    </location>
</feature>